<dbReference type="EMBL" id="MUIE01000198">
    <property type="protein sequence ID" value="OQX34911.1"/>
    <property type="molecule type" value="Genomic_DNA"/>
</dbReference>
<dbReference type="Gene3D" id="3.30.429.10">
    <property type="entry name" value="Macrophage Migration Inhibitory Factor"/>
    <property type="match status" value="1"/>
</dbReference>
<accession>A0A657PQJ9</accession>
<keyword evidence="2" id="KW-0413">Isomerase</keyword>
<evidence type="ECO:0000313" key="4">
    <source>
        <dbReference type="Proteomes" id="UP000250928"/>
    </source>
</evidence>
<reference evidence="1 3" key="1">
    <citation type="submission" date="2017-02" db="EMBL/GenBank/DDBJ databases">
        <title>Novel co-symbiosis in the unique lucinid bivalve Phacoides pectinatus.</title>
        <authorList>
            <person name="Lim S.J."/>
            <person name="Davis B.G."/>
            <person name="Gill D.E."/>
            <person name="Engel A.S."/>
            <person name="Anderson L.C."/>
            <person name="Campbell B.J."/>
        </authorList>
    </citation>
    <scope>NUCLEOTIDE SEQUENCE [LARGE SCALE GENOMIC DNA]</scope>
    <source>
        <strain evidence="1">LUC13016_P6</strain>
    </source>
</reference>
<organism evidence="1 3">
    <name type="scientific">Candidatus Sedimenticola endophacoides</name>
    <dbReference type="NCBI Taxonomy" id="2548426"/>
    <lineage>
        <taxon>Bacteria</taxon>
        <taxon>Pseudomonadati</taxon>
        <taxon>Pseudomonadota</taxon>
        <taxon>Gammaproteobacteria</taxon>
        <taxon>Chromatiales</taxon>
        <taxon>Sedimenticolaceae</taxon>
        <taxon>Sedimenticola</taxon>
    </lineage>
</organism>
<dbReference type="AlphaFoldDB" id="A0A657PQJ9"/>
<dbReference type="Proteomes" id="UP000250928">
    <property type="component" value="Unassembled WGS sequence"/>
</dbReference>
<dbReference type="InterPro" id="IPR004220">
    <property type="entry name" value="5-COMe_2-OHmuconate_Isoase"/>
</dbReference>
<keyword evidence="3" id="KW-1185">Reference proteome</keyword>
<evidence type="ECO:0000313" key="1">
    <source>
        <dbReference type="EMBL" id="OQX34911.1"/>
    </source>
</evidence>
<dbReference type="SUPFAM" id="SSF55331">
    <property type="entry name" value="Tautomerase/MIF"/>
    <property type="match status" value="1"/>
</dbReference>
<dbReference type="GO" id="GO:0008704">
    <property type="term" value="F:5-carboxymethyl-2-hydroxymuconate delta-isomerase activity"/>
    <property type="evidence" value="ECO:0007669"/>
    <property type="project" value="InterPro"/>
</dbReference>
<comment type="caution">
    <text evidence="1">The sequence shown here is derived from an EMBL/GenBank/DDBJ whole genome shotgun (WGS) entry which is preliminary data.</text>
</comment>
<evidence type="ECO:0000313" key="3">
    <source>
        <dbReference type="Proteomes" id="UP000243361"/>
    </source>
</evidence>
<sequence length="113" mass="12365">MPHIIVEYAEQLLDAEGAGALLEAVRLGVAESGLYKAEQIKTRAYGFRAFTSADGRPYIHIQARIKSGREGDNARRMARAVLSRLDALDCAAAVVTVEVVEMDRASYGKWVPD</sequence>
<dbReference type="Pfam" id="PF02962">
    <property type="entry name" value="CHMI"/>
    <property type="match status" value="1"/>
</dbReference>
<evidence type="ECO:0000313" key="2">
    <source>
        <dbReference type="EMBL" id="PUE01731.1"/>
    </source>
</evidence>
<proteinExistence type="predicted"/>
<dbReference type="PANTHER" id="PTHR37950:SF1">
    <property type="entry name" value="4-HYDROXYPHENYLACETATE CATABOLISM PROTEIN"/>
    <property type="match status" value="1"/>
</dbReference>
<dbReference type="Proteomes" id="UP000243361">
    <property type="component" value="Unassembled WGS sequence"/>
</dbReference>
<name>A0A657PQJ9_9GAMM</name>
<dbReference type="InterPro" id="IPR014347">
    <property type="entry name" value="Tautomerase/MIF_sf"/>
</dbReference>
<dbReference type="PANTHER" id="PTHR37950">
    <property type="entry name" value="4-HYDROXYPHENYLACETATE CATABOLISM PROTEIN"/>
    <property type="match status" value="1"/>
</dbReference>
<dbReference type="EMBL" id="PQCO01000195">
    <property type="protein sequence ID" value="PUE01731.1"/>
    <property type="molecule type" value="Genomic_DNA"/>
</dbReference>
<protein>
    <submittedName>
        <fullName evidence="2">5-carboxymethyl-2-hydroxymuconate isomerase</fullName>
    </submittedName>
</protein>
<reference evidence="2 4" key="2">
    <citation type="submission" date="2018-01" db="EMBL/GenBank/DDBJ databases">
        <title>Novel co-symbiosis in the lucinid bivalve Phacoides pectinatus.</title>
        <authorList>
            <person name="Lim S.J."/>
            <person name="Davis B.G."/>
            <person name="Gill D.E."/>
            <person name="Engel A.S."/>
            <person name="Anderson L.C."/>
            <person name="Campbell B.J."/>
        </authorList>
    </citation>
    <scope>NUCLEOTIDE SEQUENCE [LARGE SCALE GENOMIC DNA]</scope>
    <source>
        <strain evidence="2">N3_P5</strain>
    </source>
</reference>
<gene>
    <name evidence="1" type="ORF">B0D84_02970</name>
    <name evidence="2" type="ORF">C3L24_07390</name>
</gene>